<reference evidence="1 2" key="1">
    <citation type="submission" date="2022-04" db="EMBL/GenBank/DDBJ databases">
        <title>Hymenobacter sp. isolated from the air.</title>
        <authorList>
            <person name="Won M."/>
            <person name="Lee C.-M."/>
            <person name="Woen H.-Y."/>
            <person name="Kwon S.-W."/>
        </authorList>
    </citation>
    <scope>NUCLEOTIDE SEQUENCE [LARGE SCALE GENOMIC DNA]</scope>
    <source>
        <strain evidence="2">5116 S-27</strain>
    </source>
</reference>
<evidence type="ECO:0000313" key="2">
    <source>
        <dbReference type="Proteomes" id="UP000831785"/>
    </source>
</evidence>
<dbReference type="EMBL" id="CP095049">
    <property type="protein sequence ID" value="UOQ55028.1"/>
    <property type="molecule type" value="Genomic_DNA"/>
</dbReference>
<gene>
    <name evidence="1" type="ORF">MUN80_09785</name>
</gene>
<dbReference type="Proteomes" id="UP000831785">
    <property type="component" value="Chromosome"/>
</dbReference>
<accession>A0ABY4FEC6</accession>
<evidence type="ECO:0000313" key="1">
    <source>
        <dbReference type="EMBL" id="UOQ55028.1"/>
    </source>
</evidence>
<organism evidence="1 2">
    <name type="scientific">Hymenobacter cellulosivorans</name>
    <dbReference type="NCBI Taxonomy" id="2932249"/>
    <lineage>
        <taxon>Bacteria</taxon>
        <taxon>Pseudomonadati</taxon>
        <taxon>Bacteroidota</taxon>
        <taxon>Cytophagia</taxon>
        <taxon>Cytophagales</taxon>
        <taxon>Hymenobacteraceae</taxon>
        <taxon>Hymenobacter</taxon>
    </lineage>
</organism>
<keyword evidence="2" id="KW-1185">Reference proteome</keyword>
<name>A0ABY4FEC6_9BACT</name>
<protein>
    <submittedName>
        <fullName evidence="1">Uncharacterized protein</fullName>
    </submittedName>
</protein>
<sequence length="149" mass="16555">MQSHSDKVTAAANRIIQNLLLNTNVESFGILHQMPFIEFRNEHGSDMHLTFDSKVLFSPTYQGEVSDEDRMLIGMNSLNLKKVTKAQCNDAADLEIYFEGGAWLKISGSSKDRYEPWQLSNDIPVAEGGSSVIALDGGGYAIWEGQQQE</sequence>
<proteinExistence type="predicted"/>
<dbReference type="RefSeq" id="WP_244722932.1">
    <property type="nucleotide sequence ID" value="NZ_CP095049.1"/>
</dbReference>